<evidence type="ECO:0000313" key="3">
    <source>
        <dbReference type="Proteomes" id="UP001141552"/>
    </source>
</evidence>
<sequence length="105" mass="12557">MTIPANPIGRCLSQPKMVTGTHERNHRRRVLTWHMQWKKQRRSKWQQTPPETWKESWDAVQNRHLPSSTFPWTTTRSFSGTKRDFENWMETVEMEDTSSADSLLQ</sequence>
<evidence type="ECO:0000313" key="2">
    <source>
        <dbReference type="EMBL" id="KAJ4833352.1"/>
    </source>
</evidence>
<feature type="region of interest" description="Disordered" evidence="1">
    <location>
        <begin position="1"/>
        <end position="25"/>
    </location>
</feature>
<keyword evidence="3" id="KW-1185">Reference proteome</keyword>
<reference evidence="2" key="1">
    <citation type="submission" date="2022-02" db="EMBL/GenBank/DDBJ databases">
        <authorList>
            <person name="Henning P.M."/>
            <person name="McCubbin A.G."/>
            <person name="Shore J.S."/>
        </authorList>
    </citation>
    <scope>NUCLEOTIDE SEQUENCE</scope>
    <source>
        <strain evidence="2">F60SS</strain>
        <tissue evidence="2">Leaves</tissue>
    </source>
</reference>
<gene>
    <name evidence="2" type="ORF">Tsubulata_002596</name>
</gene>
<organism evidence="2 3">
    <name type="scientific">Turnera subulata</name>
    <dbReference type="NCBI Taxonomy" id="218843"/>
    <lineage>
        <taxon>Eukaryota</taxon>
        <taxon>Viridiplantae</taxon>
        <taxon>Streptophyta</taxon>
        <taxon>Embryophyta</taxon>
        <taxon>Tracheophyta</taxon>
        <taxon>Spermatophyta</taxon>
        <taxon>Magnoliopsida</taxon>
        <taxon>eudicotyledons</taxon>
        <taxon>Gunneridae</taxon>
        <taxon>Pentapetalae</taxon>
        <taxon>rosids</taxon>
        <taxon>fabids</taxon>
        <taxon>Malpighiales</taxon>
        <taxon>Passifloraceae</taxon>
        <taxon>Turnera</taxon>
    </lineage>
</organism>
<name>A0A9Q0FKU4_9ROSI</name>
<protein>
    <submittedName>
        <fullName evidence="2">Uncharacterized protein</fullName>
    </submittedName>
</protein>
<feature type="non-terminal residue" evidence="2">
    <location>
        <position position="105"/>
    </location>
</feature>
<accession>A0A9Q0FKU4</accession>
<proteinExistence type="predicted"/>
<evidence type="ECO:0000256" key="1">
    <source>
        <dbReference type="SAM" id="MobiDB-lite"/>
    </source>
</evidence>
<comment type="caution">
    <text evidence="2">The sequence shown here is derived from an EMBL/GenBank/DDBJ whole genome shotgun (WGS) entry which is preliminary data.</text>
</comment>
<dbReference type="AlphaFoldDB" id="A0A9Q0FKU4"/>
<dbReference type="EMBL" id="JAKUCV010004971">
    <property type="protein sequence ID" value="KAJ4833352.1"/>
    <property type="molecule type" value="Genomic_DNA"/>
</dbReference>
<reference evidence="2" key="2">
    <citation type="journal article" date="2023" name="Plants (Basel)">
        <title>Annotation of the Turnera subulata (Passifloraceae) Draft Genome Reveals the S-Locus Evolved after the Divergence of Turneroideae from Passifloroideae in a Stepwise Manner.</title>
        <authorList>
            <person name="Henning P.M."/>
            <person name="Roalson E.H."/>
            <person name="Mir W."/>
            <person name="McCubbin A.G."/>
            <person name="Shore J.S."/>
        </authorList>
    </citation>
    <scope>NUCLEOTIDE SEQUENCE</scope>
    <source>
        <strain evidence="2">F60SS</strain>
    </source>
</reference>
<dbReference type="Proteomes" id="UP001141552">
    <property type="component" value="Unassembled WGS sequence"/>
</dbReference>